<name>A0ABR0AP75_9CRUS</name>
<organism evidence="1 2">
    <name type="scientific">Daphnia magna</name>
    <dbReference type="NCBI Taxonomy" id="35525"/>
    <lineage>
        <taxon>Eukaryota</taxon>
        <taxon>Metazoa</taxon>
        <taxon>Ecdysozoa</taxon>
        <taxon>Arthropoda</taxon>
        <taxon>Crustacea</taxon>
        <taxon>Branchiopoda</taxon>
        <taxon>Diplostraca</taxon>
        <taxon>Cladocera</taxon>
        <taxon>Anomopoda</taxon>
        <taxon>Daphniidae</taxon>
        <taxon>Daphnia</taxon>
    </lineage>
</organism>
<accession>A0ABR0AP75</accession>
<evidence type="ECO:0000313" key="2">
    <source>
        <dbReference type="Proteomes" id="UP001234178"/>
    </source>
</evidence>
<dbReference type="EMBL" id="JAOYFB010000038">
    <property type="protein sequence ID" value="KAK4026891.1"/>
    <property type="molecule type" value="Genomic_DNA"/>
</dbReference>
<protein>
    <submittedName>
        <fullName evidence="1">Uncharacterized protein</fullName>
    </submittedName>
</protein>
<sequence>MTYVVDGFITYKDRCVQLPPDTDNDIVKSAENFAKDPFDIVYTQKKRFQPLAGCGTLLAEAKNEPITTRRHLVNIFSQLRSRLD</sequence>
<evidence type="ECO:0000313" key="1">
    <source>
        <dbReference type="EMBL" id="KAK4026891.1"/>
    </source>
</evidence>
<reference evidence="1 2" key="1">
    <citation type="journal article" date="2023" name="Nucleic Acids Res.">
        <title>The hologenome of Daphnia magna reveals possible DNA methylation and microbiome-mediated evolution of the host genome.</title>
        <authorList>
            <person name="Chaturvedi A."/>
            <person name="Li X."/>
            <person name="Dhandapani V."/>
            <person name="Marshall H."/>
            <person name="Kissane S."/>
            <person name="Cuenca-Cambronero M."/>
            <person name="Asole G."/>
            <person name="Calvet F."/>
            <person name="Ruiz-Romero M."/>
            <person name="Marangio P."/>
            <person name="Guigo R."/>
            <person name="Rago D."/>
            <person name="Mirbahai L."/>
            <person name="Eastwood N."/>
            <person name="Colbourne J.K."/>
            <person name="Zhou J."/>
            <person name="Mallon E."/>
            <person name="Orsini L."/>
        </authorList>
    </citation>
    <scope>NUCLEOTIDE SEQUENCE [LARGE SCALE GENOMIC DNA]</scope>
    <source>
        <strain evidence="1">LRV0_1</strain>
    </source>
</reference>
<proteinExistence type="predicted"/>
<comment type="caution">
    <text evidence="1">The sequence shown here is derived from an EMBL/GenBank/DDBJ whole genome shotgun (WGS) entry which is preliminary data.</text>
</comment>
<keyword evidence="2" id="KW-1185">Reference proteome</keyword>
<gene>
    <name evidence="1" type="ORF">OUZ56_015915</name>
</gene>
<dbReference type="Proteomes" id="UP001234178">
    <property type="component" value="Unassembled WGS sequence"/>
</dbReference>